<protein>
    <submittedName>
        <fullName evidence="2">Uncharacterized protein</fullName>
    </submittedName>
</protein>
<evidence type="ECO:0000313" key="2">
    <source>
        <dbReference type="EMBL" id="OLQ06811.1"/>
    </source>
</evidence>
<dbReference type="AlphaFoldDB" id="A0A1Q9EHE1"/>
<name>A0A1Q9EHE1_SYMMI</name>
<accession>A0A1Q9EHE1</accession>
<dbReference type="EMBL" id="LSRX01000152">
    <property type="protein sequence ID" value="OLQ06811.1"/>
    <property type="molecule type" value="Genomic_DNA"/>
</dbReference>
<dbReference type="Proteomes" id="UP000186817">
    <property type="component" value="Unassembled WGS sequence"/>
</dbReference>
<keyword evidence="3" id="KW-1185">Reference proteome</keyword>
<reference evidence="2 3" key="1">
    <citation type="submission" date="2016-02" db="EMBL/GenBank/DDBJ databases">
        <title>Genome analysis of coral dinoflagellate symbionts highlights evolutionary adaptations to a symbiotic lifestyle.</title>
        <authorList>
            <person name="Aranda M."/>
            <person name="Li Y."/>
            <person name="Liew Y.J."/>
            <person name="Baumgarten S."/>
            <person name="Simakov O."/>
            <person name="Wilson M."/>
            <person name="Piel J."/>
            <person name="Ashoor H."/>
            <person name="Bougouffa S."/>
            <person name="Bajic V.B."/>
            <person name="Ryu T."/>
            <person name="Ravasi T."/>
            <person name="Bayer T."/>
            <person name="Micklem G."/>
            <person name="Kim H."/>
            <person name="Bhak J."/>
            <person name="Lajeunesse T.C."/>
            <person name="Voolstra C.R."/>
        </authorList>
    </citation>
    <scope>NUCLEOTIDE SEQUENCE [LARGE SCALE GENOMIC DNA]</scope>
    <source>
        <strain evidence="2 3">CCMP2467</strain>
    </source>
</reference>
<proteinExistence type="predicted"/>
<evidence type="ECO:0000256" key="1">
    <source>
        <dbReference type="SAM" id="MobiDB-lite"/>
    </source>
</evidence>
<sequence>MLASQGAGTRAASAHPQTRNWKLQFCGQMTWKTAGKCSSPKKASVGSGTSHRVGTFSRKRMRAELCGAQLSADSGAPSTATSVSLAVARALITSLLVSLKFLREPMAVVTLRELIDRWEAGDSHAAELMERPWTPGLSAAEDEEAADAMAASLVPDVRRVCHLCSGGDARMWSTVLASLATPLMPAGTARPRSMVPSLLQRMRIQTASDGTPLAQEIDEACASTLQSYSLFIAGVVRLGRLPDYAMPFELAIAVAHGCTALEAAGAQEPPVKELLRALAESPDIPGQREEAREGASQFNADRTNLPRRFPALAHSLSDVFGS</sequence>
<dbReference type="OrthoDB" id="446525at2759"/>
<organism evidence="2 3">
    <name type="scientific">Symbiodinium microadriaticum</name>
    <name type="common">Dinoflagellate</name>
    <name type="synonym">Zooxanthella microadriatica</name>
    <dbReference type="NCBI Taxonomy" id="2951"/>
    <lineage>
        <taxon>Eukaryota</taxon>
        <taxon>Sar</taxon>
        <taxon>Alveolata</taxon>
        <taxon>Dinophyceae</taxon>
        <taxon>Suessiales</taxon>
        <taxon>Symbiodiniaceae</taxon>
        <taxon>Symbiodinium</taxon>
    </lineage>
</organism>
<gene>
    <name evidence="2" type="ORF">AK812_SmicGene9858</name>
</gene>
<feature type="region of interest" description="Disordered" evidence="1">
    <location>
        <begin position="283"/>
        <end position="303"/>
    </location>
</feature>
<comment type="caution">
    <text evidence="2">The sequence shown here is derived from an EMBL/GenBank/DDBJ whole genome shotgun (WGS) entry which is preliminary data.</text>
</comment>
<evidence type="ECO:0000313" key="3">
    <source>
        <dbReference type="Proteomes" id="UP000186817"/>
    </source>
</evidence>